<keyword evidence="10" id="KW-0406">Ion transport</keyword>
<evidence type="ECO:0000256" key="8">
    <source>
        <dbReference type="ARBA" id="ARBA00035585"/>
    </source>
</evidence>
<evidence type="ECO:0000256" key="2">
    <source>
        <dbReference type="ARBA" id="ARBA00022475"/>
    </source>
</evidence>
<proteinExistence type="inferred from homology"/>
<evidence type="ECO:0000256" key="9">
    <source>
        <dbReference type="ARBA" id="ARBA00049940"/>
    </source>
</evidence>
<reference evidence="11 12" key="1">
    <citation type="submission" date="2019-03" db="EMBL/GenBank/DDBJ databases">
        <title>Genomic Encyclopedia of Type Strains, Phase IV (KMG-IV): sequencing the most valuable type-strain genomes for metagenomic binning, comparative biology and taxonomic classification.</title>
        <authorList>
            <person name="Goeker M."/>
        </authorList>
    </citation>
    <scope>NUCLEOTIDE SEQUENCE [LARGE SCALE GENOMIC DNA]</scope>
    <source>
        <strain evidence="11 12">DSM 17974</strain>
    </source>
</reference>
<evidence type="ECO:0000256" key="10">
    <source>
        <dbReference type="HAMAP-Rule" id="MF_00454"/>
    </source>
</evidence>
<evidence type="ECO:0000256" key="5">
    <source>
        <dbReference type="ARBA" id="ARBA00023136"/>
    </source>
</evidence>
<dbReference type="Proteomes" id="UP000294581">
    <property type="component" value="Unassembled WGS sequence"/>
</dbReference>
<organism evidence="11 12">
    <name type="scientific">Alicyclobacillus sacchari</name>
    <dbReference type="NCBI Taxonomy" id="392010"/>
    <lineage>
        <taxon>Bacteria</taxon>
        <taxon>Bacillati</taxon>
        <taxon>Bacillota</taxon>
        <taxon>Bacilli</taxon>
        <taxon>Bacillales</taxon>
        <taxon>Alicyclobacillaceae</taxon>
        <taxon>Alicyclobacillus</taxon>
    </lineage>
</organism>
<comment type="catalytic activity">
    <reaction evidence="8">
        <text>fluoride(in) = fluoride(out)</text>
        <dbReference type="Rhea" id="RHEA:76159"/>
        <dbReference type="ChEBI" id="CHEBI:17051"/>
    </reaction>
    <physiologicalReaction direction="left-to-right" evidence="8">
        <dbReference type="Rhea" id="RHEA:76160"/>
    </physiologicalReaction>
</comment>
<feature type="binding site" evidence="10">
    <location>
        <position position="75"/>
    </location>
    <ligand>
        <name>Na(+)</name>
        <dbReference type="ChEBI" id="CHEBI:29101"/>
        <note>structural</note>
    </ligand>
</feature>
<accession>A0A4R8LP43</accession>
<sequence length="127" mass="13789">MPYLAVAAGGFVGAILRYIISEWVGTSHGFNVATLLINWAGCLALGWLNTMTSERLPIHPNIRLGLGTGLIGAFTTFSTFTVDAWKLYQVGQVGLAYLYILLSVGGGLMFSYAGYRMADGMFRTRAR</sequence>
<protein>
    <recommendedName>
        <fullName evidence="10">Fluoride-specific ion channel FluC</fullName>
    </recommendedName>
</protein>
<dbReference type="GO" id="GO:0140114">
    <property type="term" value="P:cellular detoxification of fluoride"/>
    <property type="evidence" value="ECO:0007669"/>
    <property type="project" value="UniProtKB-UniRule"/>
</dbReference>
<keyword evidence="4 10" id="KW-1133">Transmembrane helix</keyword>
<dbReference type="InterPro" id="IPR003691">
    <property type="entry name" value="FluC"/>
</dbReference>
<evidence type="ECO:0000313" key="12">
    <source>
        <dbReference type="Proteomes" id="UP000294581"/>
    </source>
</evidence>
<dbReference type="EMBL" id="SORF01000005">
    <property type="protein sequence ID" value="TDY48051.1"/>
    <property type="molecule type" value="Genomic_DNA"/>
</dbReference>
<evidence type="ECO:0000313" key="11">
    <source>
        <dbReference type="EMBL" id="TDY48051.1"/>
    </source>
</evidence>
<comment type="subcellular location">
    <subcellularLocation>
        <location evidence="1 10">Cell membrane</location>
        <topology evidence="1 10">Multi-pass membrane protein</topology>
    </subcellularLocation>
</comment>
<keyword evidence="3 10" id="KW-0812">Transmembrane</keyword>
<keyword evidence="12" id="KW-1185">Reference proteome</keyword>
<keyword evidence="5 10" id="KW-0472">Membrane</keyword>
<dbReference type="RefSeq" id="WP_424922993.1">
    <property type="nucleotide sequence ID" value="NZ_BSUS01000001.1"/>
</dbReference>
<evidence type="ECO:0000256" key="4">
    <source>
        <dbReference type="ARBA" id="ARBA00022989"/>
    </source>
</evidence>
<feature type="binding site" evidence="10">
    <location>
        <position position="72"/>
    </location>
    <ligand>
        <name>Na(+)</name>
        <dbReference type="ChEBI" id="CHEBI:29101"/>
        <note>structural</note>
    </ligand>
</feature>
<dbReference type="GO" id="GO:0005886">
    <property type="term" value="C:plasma membrane"/>
    <property type="evidence" value="ECO:0007669"/>
    <property type="project" value="UniProtKB-SubCell"/>
</dbReference>
<keyword evidence="10" id="KW-0479">Metal-binding</keyword>
<dbReference type="GO" id="GO:0046872">
    <property type="term" value="F:metal ion binding"/>
    <property type="evidence" value="ECO:0007669"/>
    <property type="project" value="UniProtKB-KW"/>
</dbReference>
<name>A0A4R8LP43_9BACL</name>
<feature type="transmembrane region" description="Helical" evidence="10">
    <location>
        <begin position="94"/>
        <end position="115"/>
    </location>
</feature>
<comment type="caution">
    <text evidence="11">The sequence shown here is derived from an EMBL/GenBank/DDBJ whole genome shotgun (WGS) entry which is preliminary data.</text>
</comment>
<dbReference type="GO" id="GO:0062054">
    <property type="term" value="F:fluoride channel activity"/>
    <property type="evidence" value="ECO:0007669"/>
    <property type="project" value="UniProtKB-UniRule"/>
</dbReference>
<feature type="transmembrane region" description="Helical" evidence="10">
    <location>
        <begin position="31"/>
        <end position="50"/>
    </location>
</feature>
<evidence type="ECO:0000256" key="6">
    <source>
        <dbReference type="ARBA" id="ARBA00023303"/>
    </source>
</evidence>
<evidence type="ECO:0000256" key="7">
    <source>
        <dbReference type="ARBA" id="ARBA00035120"/>
    </source>
</evidence>
<gene>
    <name evidence="10" type="primary">fluC</name>
    <name evidence="10" type="synonym">crcB</name>
    <name evidence="11" type="ORF">C7445_105233</name>
</gene>
<feature type="transmembrane region" description="Helical" evidence="10">
    <location>
        <begin position="62"/>
        <end position="82"/>
    </location>
</feature>
<dbReference type="AlphaFoldDB" id="A0A4R8LP43"/>
<dbReference type="NCBIfam" id="TIGR00494">
    <property type="entry name" value="crcB"/>
    <property type="match status" value="1"/>
</dbReference>
<dbReference type="PANTHER" id="PTHR28259:SF1">
    <property type="entry name" value="FLUORIDE EXPORT PROTEIN 1-RELATED"/>
    <property type="match status" value="1"/>
</dbReference>
<comment type="similarity">
    <text evidence="7 10">Belongs to the fluoride channel Fluc/FEX (TC 1.A.43) family.</text>
</comment>
<dbReference type="HAMAP" id="MF_00454">
    <property type="entry name" value="FluC"/>
    <property type="match status" value="1"/>
</dbReference>
<dbReference type="Pfam" id="PF02537">
    <property type="entry name" value="CRCB"/>
    <property type="match status" value="1"/>
</dbReference>
<keyword evidence="10" id="KW-0915">Sodium</keyword>
<dbReference type="PANTHER" id="PTHR28259">
    <property type="entry name" value="FLUORIDE EXPORT PROTEIN 1-RELATED"/>
    <property type="match status" value="1"/>
</dbReference>
<keyword evidence="2 10" id="KW-1003">Cell membrane</keyword>
<keyword evidence="10" id="KW-0813">Transport</keyword>
<evidence type="ECO:0000256" key="1">
    <source>
        <dbReference type="ARBA" id="ARBA00004651"/>
    </source>
</evidence>
<comment type="function">
    <text evidence="9 10">Fluoride-specific ion channel. Important for reducing fluoride concentration in the cell, thus reducing its toxicity.</text>
</comment>
<keyword evidence="6 10" id="KW-0407">Ion channel</keyword>
<evidence type="ECO:0000256" key="3">
    <source>
        <dbReference type="ARBA" id="ARBA00022692"/>
    </source>
</evidence>
<comment type="activity regulation">
    <text evidence="10">Na(+) is not transported, but it plays an essential structural role and its presence is essential for fluoride channel function.</text>
</comment>